<dbReference type="InterPro" id="IPR002068">
    <property type="entry name" value="A-crystallin/Hsp20_dom"/>
</dbReference>
<dbReference type="RefSeq" id="WP_097277607.1">
    <property type="nucleotide sequence ID" value="NZ_OCNJ01000001.1"/>
</dbReference>
<gene>
    <name evidence="6" type="ORF">SAMN05421508_101750</name>
</gene>
<dbReference type="EMBL" id="OCNJ01000001">
    <property type="protein sequence ID" value="SOD90983.1"/>
    <property type="molecule type" value="Genomic_DNA"/>
</dbReference>
<sequence>MLDLRSLVPWAGRSTTPAARDTDPFTAMRRDMERMFEDAFGRSPLPTGTALTMPRMDVTETATDLVVTVELPGVEDKDVTVDLTGDLLTIKGEKKEDYETKEEGRHLVERSYGSFVRTVRLPFTVDGDGVAATVDKGVLTVRLPKPAEARKEPKRIEIRTTAAATPTAPAATAAAPDEPGKAA</sequence>
<dbReference type="CDD" id="cd06464">
    <property type="entry name" value="ACD_sHsps-like"/>
    <property type="match status" value="1"/>
</dbReference>
<reference evidence="6 7" key="1">
    <citation type="submission" date="2017-09" db="EMBL/GenBank/DDBJ databases">
        <authorList>
            <person name="Ehlers B."/>
            <person name="Leendertz F.H."/>
        </authorList>
    </citation>
    <scope>NUCLEOTIDE SEQUENCE [LARGE SCALE GENOMIC DNA]</scope>
    <source>
        <strain evidence="6 7">USBA 140</strain>
    </source>
</reference>
<dbReference type="InterPro" id="IPR031107">
    <property type="entry name" value="Small_HSP"/>
</dbReference>
<dbReference type="SUPFAM" id="SSF49764">
    <property type="entry name" value="HSP20-like chaperones"/>
    <property type="match status" value="1"/>
</dbReference>
<comment type="similarity">
    <text evidence="1 2">Belongs to the small heat shock protein (HSP20) family.</text>
</comment>
<keyword evidence="6" id="KW-0346">Stress response</keyword>
<evidence type="ECO:0000256" key="1">
    <source>
        <dbReference type="PROSITE-ProRule" id="PRU00285"/>
    </source>
</evidence>
<protein>
    <submittedName>
        <fullName evidence="6">Heat shock protein Hsp20</fullName>
    </submittedName>
</protein>
<keyword evidence="7" id="KW-1185">Reference proteome</keyword>
<evidence type="ECO:0000256" key="2">
    <source>
        <dbReference type="RuleBase" id="RU003616"/>
    </source>
</evidence>
<proteinExistence type="inferred from homology"/>
<feature type="compositionally biased region" description="Low complexity" evidence="3">
    <location>
        <begin position="160"/>
        <end position="176"/>
    </location>
</feature>
<feature type="region of interest" description="Disordered" evidence="3">
    <location>
        <begin position="146"/>
        <end position="183"/>
    </location>
</feature>
<dbReference type="PANTHER" id="PTHR11527">
    <property type="entry name" value="HEAT-SHOCK PROTEIN 20 FAMILY MEMBER"/>
    <property type="match status" value="1"/>
</dbReference>
<name>A0A286G653_9PROT</name>
<feature type="domain" description="CS" evidence="5">
    <location>
        <begin position="51"/>
        <end position="157"/>
    </location>
</feature>
<organism evidence="6 7">
    <name type="scientific">Caenispirillum bisanense</name>
    <dbReference type="NCBI Taxonomy" id="414052"/>
    <lineage>
        <taxon>Bacteria</taxon>
        <taxon>Pseudomonadati</taxon>
        <taxon>Pseudomonadota</taxon>
        <taxon>Alphaproteobacteria</taxon>
        <taxon>Rhodospirillales</taxon>
        <taxon>Novispirillaceae</taxon>
        <taxon>Caenispirillum</taxon>
    </lineage>
</organism>
<evidence type="ECO:0000256" key="3">
    <source>
        <dbReference type="SAM" id="MobiDB-lite"/>
    </source>
</evidence>
<dbReference type="PROSITE" id="PS01031">
    <property type="entry name" value="SHSP"/>
    <property type="match status" value="1"/>
</dbReference>
<dbReference type="InterPro" id="IPR007052">
    <property type="entry name" value="CS_dom"/>
</dbReference>
<dbReference type="InterPro" id="IPR008978">
    <property type="entry name" value="HSP20-like_chaperone"/>
</dbReference>
<dbReference type="Gene3D" id="2.60.40.790">
    <property type="match status" value="1"/>
</dbReference>
<evidence type="ECO:0000313" key="7">
    <source>
        <dbReference type="Proteomes" id="UP000219621"/>
    </source>
</evidence>
<dbReference type="Pfam" id="PF00011">
    <property type="entry name" value="HSP20"/>
    <property type="match status" value="1"/>
</dbReference>
<feature type="compositionally biased region" description="Basic and acidic residues" evidence="3">
    <location>
        <begin position="146"/>
        <end position="158"/>
    </location>
</feature>
<dbReference type="OrthoDB" id="9808910at2"/>
<dbReference type="AlphaFoldDB" id="A0A286G653"/>
<dbReference type="Proteomes" id="UP000219621">
    <property type="component" value="Unassembled WGS sequence"/>
</dbReference>
<evidence type="ECO:0000259" key="5">
    <source>
        <dbReference type="PROSITE" id="PS51203"/>
    </source>
</evidence>
<evidence type="ECO:0000259" key="4">
    <source>
        <dbReference type="PROSITE" id="PS01031"/>
    </source>
</evidence>
<feature type="domain" description="SHSP" evidence="4">
    <location>
        <begin position="47"/>
        <end position="161"/>
    </location>
</feature>
<evidence type="ECO:0000313" key="6">
    <source>
        <dbReference type="EMBL" id="SOD90983.1"/>
    </source>
</evidence>
<accession>A0A286G653</accession>
<dbReference type="PROSITE" id="PS51203">
    <property type="entry name" value="CS"/>
    <property type="match status" value="1"/>
</dbReference>